<evidence type="ECO:0000313" key="9">
    <source>
        <dbReference type="WormBase" id="T01B11.1"/>
    </source>
</evidence>
<protein>
    <submittedName>
        <fullName evidence="7">G-protein coupled receptors family 1 profile domain-containing protein</fullName>
    </submittedName>
</protein>
<dbReference type="WormBase" id="T01B11.1">
    <property type="protein sequence ID" value="CE30115"/>
    <property type="gene ID" value="WBGene00020138"/>
</dbReference>
<keyword evidence="4 5" id="KW-0472">Membrane</keyword>
<dbReference type="SUPFAM" id="SSF81321">
    <property type="entry name" value="Family A G protein-coupled receptor-like"/>
    <property type="match status" value="1"/>
</dbReference>
<dbReference type="Proteomes" id="UP000001940">
    <property type="component" value="Chromosome IV"/>
</dbReference>
<dbReference type="AlphaFoldDB" id="P91407"/>
<feature type="transmembrane region" description="Helical" evidence="5">
    <location>
        <begin position="294"/>
        <end position="315"/>
    </location>
</feature>
<evidence type="ECO:0000313" key="7">
    <source>
        <dbReference type="EMBL" id="CCD65919.1"/>
    </source>
</evidence>
<organism evidence="7 8">
    <name type="scientific">Caenorhabditis elegans</name>
    <dbReference type="NCBI Taxonomy" id="6239"/>
    <lineage>
        <taxon>Eukaryota</taxon>
        <taxon>Metazoa</taxon>
        <taxon>Ecdysozoa</taxon>
        <taxon>Nematoda</taxon>
        <taxon>Chromadorea</taxon>
        <taxon>Rhabditida</taxon>
        <taxon>Rhabditina</taxon>
        <taxon>Rhabditomorpha</taxon>
        <taxon>Rhabditoidea</taxon>
        <taxon>Rhabditidae</taxon>
        <taxon>Peloderinae</taxon>
        <taxon>Caenorhabditis</taxon>
    </lineage>
</organism>
<dbReference type="GO" id="GO:0016020">
    <property type="term" value="C:membrane"/>
    <property type="evidence" value="ECO:0000318"/>
    <property type="project" value="GO_Central"/>
</dbReference>
<evidence type="ECO:0000256" key="1">
    <source>
        <dbReference type="ARBA" id="ARBA00004370"/>
    </source>
</evidence>
<dbReference type="OrthoDB" id="5841613at2759"/>
<dbReference type="CTD" id="177645"/>
<feature type="transmembrane region" description="Helical" evidence="5">
    <location>
        <begin position="186"/>
        <end position="205"/>
    </location>
</feature>
<evidence type="ECO:0000313" key="8">
    <source>
        <dbReference type="Proteomes" id="UP000001940"/>
    </source>
</evidence>
<evidence type="ECO:0000256" key="3">
    <source>
        <dbReference type="ARBA" id="ARBA00022989"/>
    </source>
</evidence>
<dbReference type="STRING" id="6239.T01B11.1.1"/>
<dbReference type="FunFam" id="1.20.1070.10:FF:000596">
    <property type="entry name" value="Protein CBG18476"/>
    <property type="match status" value="1"/>
</dbReference>
<dbReference type="HOGENOM" id="CLU_068744_0_0_1"/>
<sequence length="343" mass="39812">MNDSEHMKLWMFISKCQFWVILITVLISLLLVAKAFYNLMKRKRSNYFVFLISIIAANVLTLLIILFDIFNFSFKGTLVCKLELFISNSAACFINWIWLCLFTQRFFILFYPMKRSSKGFFGFMRSGKKLILATACFAILTQSWSLIFIEEVTMMADDFQLIGVCERDVDIMSDFGYRILAIGEAFVTYAFPFLFTIVMDIAVLYQSANSSFVVMSAENIRSEHNTLLHVNETVKIQSSQSIKQSNRRRHQAVRRCLMMATIQVSLNAPYYTLQLCDEIFSLRNSTSLYLYLDAILYFIYLLQFSMIYCYTNLLVAPRGKSCRQPNKMPLSCTTSLRSEYTTV</sequence>
<dbReference type="InterPro" id="IPR052665">
    <property type="entry name" value="Neuropeptide-GPCR"/>
</dbReference>
<name>P91407_CAEEL</name>
<gene>
    <name evidence="7" type="ORF">CELE_T01B11.1</name>
    <name evidence="7 9" type="ORF">T01B11.1</name>
</gene>
<dbReference type="KEGG" id="cel:CELE_T01B11.1"/>
<dbReference type="PANTHER" id="PTHR24224:SF1">
    <property type="entry name" value="G-PROTEIN COUPLED RECEPTORS FAMILY 1 PROFILE DOMAIN-CONTAINING PROTEIN"/>
    <property type="match status" value="1"/>
</dbReference>
<accession>P91407</accession>
<dbReference type="Bgee" id="WBGene00020138">
    <property type="expression patterns" value="Expressed in larva"/>
</dbReference>
<comment type="subcellular location">
    <subcellularLocation>
        <location evidence="1">Membrane</location>
    </subcellularLocation>
</comment>
<feature type="domain" description="G-protein coupled receptors family 1 profile" evidence="6">
    <location>
        <begin position="23"/>
        <end position="308"/>
    </location>
</feature>
<proteinExistence type="predicted"/>
<evidence type="ECO:0000256" key="4">
    <source>
        <dbReference type="ARBA" id="ARBA00023136"/>
    </source>
</evidence>
<dbReference type="FunCoup" id="P91407">
    <property type="interactions" value="2"/>
</dbReference>
<dbReference type="RefSeq" id="NP_501437.2">
    <property type="nucleotide sequence ID" value="NM_069036.5"/>
</dbReference>
<dbReference type="InParanoid" id="P91407"/>
<feature type="transmembrane region" description="Helical" evidence="5">
    <location>
        <begin position="130"/>
        <end position="149"/>
    </location>
</feature>
<keyword evidence="7" id="KW-0675">Receptor</keyword>
<keyword evidence="8" id="KW-1185">Reference proteome</keyword>
<dbReference type="PaxDb" id="6239-T01B11.1"/>
<dbReference type="EMBL" id="BX284604">
    <property type="protein sequence ID" value="CCD65919.1"/>
    <property type="molecule type" value="Genomic_DNA"/>
</dbReference>
<reference evidence="7 8" key="1">
    <citation type="journal article" date="1998" name="Science">
        <title>Genome sequence of the nematode C. elegans: a platform for investigating biology.</title>
        <authorList>
            <consortium name="The C. elegans sequencing consortium"/>
            <person name="Sulson J.E."/>
            <person name="Waterston R."/>
        </authorList>
    </citation>
    <scope>NUCLEOTIDE SEQUENCE [LARGE SCALE GENOMIC DNA]</scope>
    <source>
        <strain evidence="7 8">Bristol N2</strain>
    </source>
</reference>
<dbReference type="InterPro" id="IPR017452">
    <property type="entry name" value="GPCR_Rhodpsn_7TM"/>
</dbReference>
<dbReference type="UCSC" id="T01B11.1">
    <property type="organism name" value="c. elegans"/>
</dbReference>
<dbReference type="AGR" id="WB:WBGene00020138"/>
<dbReference type="Gene3D" id="1.20.1070.10">
    <property type="entry name" value="Rhodopsin 7-helix transmembrane proteins"/>
    <property type="match status" value="1"/>
</dbReference>
<feature type="transmembrane region" description="Helical" evidence="5">
    <location>
        <begin position="18"/>
        <end position="37"/>
    </location>
</feature>
<evidence type="ECO:0000256" key="2">
    <source>
        <dbReference type="ARBA" id="ARBA00022692"/>
    </source>
</evidence>
<dbReference type="OMA" id="ACFINWI"/>
<keyword evidence="2 5" id="KW-0812">Transmembrane</keyword>
<dbReference type="PROSITE" id="PS50262">
    <property type="entry name" value="G_PROTEIN_RECEP_F1_2"/>
    <property type="match status" value="1"/>
</dbReference>
<feature type="transmembrane region" description="Helical" evidence="5">
    <location>
        <begin position="84"/>
        <end position="110"/>
    </location>
</feature>
<dbReference type="GeneID" id="177645"/>
<evidence type="ECO:0000259" key="6">
    <source>
        <dbReference type="PROSITE" id="PS50262"/>
    </source>
</evidence>
<feature type="transmembrane region" description="Helical" evidence="5">
    <location>
        <begin position="256"/>
        <end position="274"/>
    </location>
</feature>
<dbReference type="SMR" id="P91407"/>
<dbReference type="PhylomeDB" id="P91407"/>
<keyword evidence="3 5" id="KW-1133">Transmembrane helix</keyword>
<feature type="transmembrane region" description="Helical" evidence="5">
    <location>
        <begin position="49"/>
        <end position="72"/>
    </location>
</feature>
<dbReference type="PANTHER" id="PTHR24224">
    <property type="entry name" value="CARDIOACCELERATORY PEPTIDE RECEPTOR-RELATED"/>
    <property type="match status" value="1"/>
</dbReference>
<dbReference type="eggNOG" id="ENOG502TG7P">
    <property type="taxonomic scope" value="Eukaryota"/>
</dbReference>
<evidence type="ECO:0000256" key="5">
    <source>
        <dbReference type="SAM" id="Phobius"/>
    </source>
</evidence>
<dbReference type="PIR" id="T25847">
    <property type="entry name" value="T25847"/>
</dbReference>